<comment type="cofactor">
    <cofactor evidence="1">
        <name>Mg(2+)</name>
        <dbReference type="ChEBI" id="CHEBI:18420"/>
    </cofactor>
</comment>
<dbReference type="PANTHER" id="PTHR32057:SF14">
    <property type="entry name" value="PROTEIN ADENYLYLTRANSFERASE SELO, MITOCHONDRIAL"/>
    <property type="match status" value="1"/>
</dbReference>
<evidence type="ECO:0000256" key="4">
    <source>
        <dbReference type="ARBA" id="ARBA00022695"/>
    </source>
</evidence>
<organism evidence="10 11">
    <name type="scientific">Conidiobolus coronatus (strain ATCC 28846 / CBS 209.66 / NRRL 28638)</name>
    <name type="common">Delacroixia coronata</name>
    <dbReference type="NCBI Taxonomy" id="796925"/>
    <lineage>
        <taxon>Eukaryota</taxon>
        <taxon>Fungi</taxon>
        <taxon>Fungi incertae sedis</taxon>
        <taxon>Zoopagomycota</taxon>
        <taxon>Entomophthoromycotina</taxon>
        <taxon>Entomophthoromycetes</taxon>
        <taxon>Entomophthorales</taxon>
        <taxon>Ancylistaceae</taxon>
        <taxon>Conidiobolus</taxon>
    </lineage>
</organism>
<dbReference type="GO" id="GO:0005524">
    <property type="term" value="F:ATP binding"/>
    <property type="evidence" value="ECO:0007669"/>
    <property type="project" value="UniProtKB-KW"/>
</dbReference>
<keyword evidence="11" id="KW-1185">Reference proteome</keyword>
<name>A0A137P144_CONC2</name>
<evidence type="ECO:0000256" key="2">
    <source>
        <dbReference type="ARBA" id="ARBA00009747"/>
    </source>
</evidence>
<sequence length="558" mass="62823">MASSRASSFSKLNIHKGFISELPGESLEKPIDFNDENQVELTRTRRLVKKGCWAYTVPEKSPFPVLVHTSPSMLKELELSSDYAKTSEFLKVVVGNQLLEGTTPFSQAYAGFQFGYFAGQLGDGRAMSLFEVLTSEGKNWELQLKGSGETPFSRMGDGYAVVRSSIREYLASEAMHAIGVPTTRALSLAKTGQIVARESLEDGAIVCRVSPTWVRFGSFELHRMLKQPEELKQLADYTIKHHFPSLLTSTQENENIYEKFFEEVCLKSATMVGHWQATGFVHGVMNTDNMSITGLTLDYGPYGFLETYTPDWTPNSSDTESLYKFANQPVIVRWNLEKLGLALYPLFSNPQDKETADHPAILNGLEVYETAYAQKHDELMSERLGLDFNSTTVQNRLPTILKHLFEFLKTSQVDYHQFLRYLGKVGDFIVDNADLAQEDLKSKIASLIEQRFAKQDTKPKEEFDAFLDLYIPLIKEQYTKSSSKPSQLTNAKNPRFVLRNWIAQEVIDAANKGDFKPLEAAYTLLTSYAYAEDKELTGRYSGPSQDPSCTMTQCSCSS</sequence>
<dbReference type="EMBL" id="KQ964562">
    <property type="protein sequence ID" value="KXN68763.1"/>
    <property type="molecule type" value="Genomic_DNA"/>
</dbReference>
<dbReference type="PANTHER" id="PTHR32057">
    <property type="entry name" value="PROTEIN ADENYLYLTRANSFERASE SELO, MITOCHONDRIAL"/>
    <property type="match status" value="1"/>
</dbReference>
<gene>
    <name evidence="10" type="ORF">CONCODRAFT_79662</name>
</gene>
<keyword evidence="8" id="KW-0460">Magnesium</keyword>
<evidence type="ECO:0000256" key="7">
    <source>
        <dbReference type="ARBA" id="ARBA00022840"/>
    </source>
</evidence>
<dbReference type="NCBIfam" id="NF000658">
    <property type="entry name" value="PRK00029.1"/>
    <property type="match status" value="1"/>
</dbReference>
<dbReference type="Pfam" id="PF02696">
    <property type="entry name" value="SelO"/>
    <property type="match status" value="1"/>
</dbReference>
<keyword evidence="5" id="KW-0479">Metal-binding</keyword>
<keyword evidence="3" id="KW-0808">Transferase</keyword>
<dbReference type="Proteomes" id="UP000070444">
    <property type="component" value="Unassembled WGS sequence"/>
</dbReference>
<dbReference type="GO" id="GO:0046872">
    <property type="term" value="F:metal ion binding"/>
    <property type="evidence" value="ECO:0007669"/>
    <property type="project" value="UniProtKB-KW"/>
</dbReference>
<dbReference type="GO" id="GO:0045454">
    <property type="term" value="P:cell redox homeostasis"/>
    <property type="evidence" value="ECO:0007669"/>
    <property type="project" value="EnsemblFungi"/>
</dbReference>
<protein>
    <recommendedName>
        <fullName evidence="9">Selenoprotein O</fullName>
    </recommendedName>
</protein>
<evidence type="ECO:0000313" key="11">
    <source>
        <dbReference type="Proteomes" id="UP000070444"/>
    </source>
</evidence>
<dbReference type="OMA" id="YGPYGWL"/>
<evidence type="ECO:0000256" key="3">
    <source>
        <dbReference type="ARBA" id="ARBA00022679"/>
    </source>
</evidence>
<accession>A0A137P144</accession>
<dbReference type="GO" id="GO:0005739">
    <property type="term" value="C:mitochondrion"/>
    <property type="evidence" value="ECO:0007669"/>
    <property type="project" value="EnsemblFungi"/>
</dbReference>
<reference evidence="10 11" key="1">
    <citation type="journal article" date="2015" name="Genome Biol. Evol.">
        <title>Phylogenomic analyses indicate that early fungi evolved digesting cell walls of algal ancestors of land plants.</title>
        <authorList>
            <person name="Chang Y."/>
            <person name="Wang S."/>
            <person name="Sekimoto S."/>
            <person name="Aerts A.L."/>
            <person name="Choi C."/>
            <person name="Clum A."/>
            <person name="LaButti K.M."/>
            <person name="Lindquist E.A."/>
            <person name="Yee Ngan C."/>
            <person name="Ohm R.A."/>
            <person name="Salamov A.A."/>
            <person name="Grigoriev I.V."/>
            <person name="Spatafora J.W."/>
            <person name="Berbee M.L."/>
        </authorList>
    </citation>
    <scope>NUCLEOTIDE SEQUENCE [LARGE SCALE GENOMIC DNA]</scope>
    <source>
        <strain evidence="10 11">NRRL 28638</strain>
    </source>
</reference>
<proteinExistence type="inferred from homology"/>
<dbReference type="AlphaFoldDB" id="A0A137P144"/>
<evidence type="ECO:0000256" key="9">
    <source>
        <dbReference type="ARBA" id="ARBA00031547"/>
    </source>
</evidence>
<dbReference type="GO" id="GO:0070733">
    <property type="term" value="F:AMPylase activity"/>
    <property type="evidence" value="ECO:0007669"/>
    <property type="project" value="EnsemblFungi"/>
</dbReference>
<keyword evidence="4" id="KW-0548">Nucleotidyltransferase</keyword>
<dbReference type="HAMAP" id="MF_00692">
    <property type="entry name" value="SelO"/>
    <property type="match status" value="1"/>
</dbReference>
<keyword evidence="6" id="KW-0547">Nucleotide-binding</keyword>
<dbReference type="STRING" id="796925.A0A137P144"/>
<dbReference type="InterPro" id="IPR003846">
    <property type="entry name" value="SelO"/>
</dbReference>
<evidence type="ECO:0000256" key="8">
    <source>
        <dbReference type="ARBA" id="ARBA00022842"/>
    </source>
</evidence>
<comment type="similarity">
    <text evidence="2">Belongs to the SELO family.</text>
</comment>
<keyword evidence="7" id="KW-0067">ATP-binding</keyword>
<evidence type="ECO:0000256" key="6">
    <source>
        <dbReference type="ARBA" id="ARBA00022741"/>
    </source>
</evidence>
<dbReference type="OrthoDB" id="10254721at2759"/>
<evidence type="ECO:0000256" key="1">
    <source>
        <dbReference type="ARBA" id="ARBA00001946"/>
    </source>
</evidence>
<evidence type="ECO:0000256" key="5">
    <source>
        <dbReference type="ARBA" id="ARBA00022723"/>
    </source>
</evidence>
<evidence type="ECO:0000313" key="10">
    <source>
        <dbReference type="EMBL" id="KXN68763.1"/>
    </source>
</evidence>